<dbReference type="InterPro" id="IPR010327">
    <property type="entry name" value="FldB/FldC_alpha/beta"/>
</dbReference>
<dbReference type="RefSeq" id="WP_066660058.1">
    <property type="nucleotide sequence ID" value="NZ_CP011402.1"/>
</dbReference>
<proteinExistence type="inferred from homology"/>
<dbReference type="STRING" id="79604.AAY81_00555"/>
<dbReference type="AlphaFoldDB" id="A0A172RW02"/>
<keyword evidence="3" id="KW-1185">Reference proteome</keyword>
<protein>
    <submittedName>
        <fullName evidence="2">Benzoyl-CoA reductase/2-hydroxyglutaryl-CoA dehydratase subunit, BcrC/BadD/HgdB</fullName>
    </submittedName>
</protein>
<dbReference type="PANTHER" id="PTHR30548">
    <property type="entry name" value="2-HYDROXYGLUTARYL-COA DEHYDRATASE, D-COMPONENT-RELATED"/>
    <property type="match status" value="1"/>
</dbReference>
<dbReference type="Gene3D" id="3.40.50.11890">
    <property type="match status" value="1"/>
</dbReference>
<dbReference type="KEGG" id="ddt:AAY81_00555"/>
<sequence length="389" mass="42853">MGQVQQAVLPKTFEEYNEQRKASFLRVKDFKEAGGRLVGYLCSYTPLEVIDAAGAAAVGLCGTSNETVSIAETVLPSNLCPLIKSTFGFALADKCPFTYFSDLIVGETTCDGKKKMYELLADMKPVHVLHLPAGRTRELEAEQWRAEVRYFKEELERIFGITITDDDLRAAVRRRNRLRRAQTALFQVQRHVPAPLGGVEVMSTLAAGSFSFDIEEYAQKLEGLVEDAQKRAEAGFAPEGIAPGAKRILLTGCPSGGLINKVGRTIERNGGVIVCLDDCSGERTTCMEIDPDAPDILDAIADRYLDINCSVMTPNNGRMEHTCRQLDAYQVDGVIDVILTACHTFNIESTLMQRAVEDAGVPYMKVEVDYSEADMGQLETRLAAFIEML</sequence>
<dbReference type="NCBIfam" id="NF040772">
    <property type="entry name" value="double_cubane"/>
    <property type="match status" value="1"/>
</dbReference>
<comment type="similarity">
    <text evidence="1">Belongs to the FldB/FldC dehydratase alpha/beta subunit family.</text>
</comment>
<dbReference type="OrthoDB" id="9810278at2"/>
<organism evidence="2 3">
    <name type="scientific">Denitrobacterium detoxificans</name>
    <dbReference type="NCBI Taxonomy" id="79604"/>
    <lineage>
        <taxon>Bacteria</taxon>
        <taxon>Bacillati</taxon>
        <taxon>Actinomycetota</taxon>
        <taxon>Coriobacteriia</taxon>
        <taxon>Eggerthellales</taxon>
        <taxon>Eggerthellaceae</taxon>
        <taxon>Denitrobacterium</taxon>
    </lineage>
</organism>
<evidence type="ECO:0000313" key="2">
    <source>
        <dbReference type="EMBL" id="SEO45311.1"/>
    </source>
</evidence>
<dbReference type="InterPro" id="IPR047678">
    <property type="entry name" value="YjiM-like"/>
</dbReference>
<dbReference type="Gene3D" id="1.20.1270.370">
    <property type="match status" value="1"/>
</dbReference>
<evidence type="ECO:0000313" key="3">
    <source>
        <dbReference type="Proteomes" id="UP000182975"/>
    </source>
</evidence>
<dbReference type="GO" id="GO:0016836">
    <property type="term" value="F:hydro-lyase activity"/>
    <property type="evidence" value="ECO:0007669"/>
    <property type="project" value="UniProtKB-ARBA"/>
</dbReference>
<dbReference type="Proteomes" id="UP000182975">
    <property type="component" value="Unassembled WGS sequence"/>
</dbReference>
<gene>
    <name evidence="2" type="ORF">SAMN02910314_00307</name>
</gene>
<dbReference type="PANTHER" id="PTHR30548:SF6">
    <property type="entry name" value="DEHYDRATASE SUBUNIT YJIM-RELATED"/>
    <property type="match status" value="1"/>
</dbReference>
<accession>A0A172RW02</accession>
<dbReference type="Pfam" id="PF06050">
    <property type="entry name" value="HGD-D"/>
    <property type="match status" value="1"/>
</dbReference>
<dbReference type="Gene3D" id="3.40.50.11900">
    <property type="match status" value="1"/>
</dbReference>
<evidence type="ECO:0000256" key="1">
    <source>
        <dbReference type="ARBA" id="ARBA00005806"/>
    </source>
</evidence>
<dbReference type="EMBL" id="FOEC01000001">
    <property type="protein sequence ID" value="SEO45311.1"/>
    <property type="molecule type" value="Genomic_DNA"/>
</dbReference>
<name>A0A172RW02_9ACTN</name>
<reference evidence="3" key="1">
    <citation type="submission" date="2016-10" db="EMBL/GenBank/DDBJ databases">
        <authorList>
            <person name="Varghese N."/>
        </authorList>
    </citation>
    <scope>NUCLEOTIDE SEQUENCE [LARGE SCALE GENOMIC DNA]</scope>
    <source>
        <strain evidence="3">DSM 21843</strain>
    </source>
</reference>
<dbReference type="PATRIC" id="fig|79604.3.peg.115"/>